<keyword evidence="3" id="KW-1185">Reference proteome</keyword>
<protein>
    <submittedName>
        <fullName evidence="2">Lipopolysaccharide biosynthesis protein RfbH</fullName>
    </submittedName>
</protein>
<dbReference type="Pfam" id="PF01041">
    <property type="entry name" value="DegT_DnrJ_EryC1"/>
    <property type="match status" value="1"/>
</dbReference>
<dbReference type="PIRSF" id="PIRSF000390">
    <property type="entry name" value="PLP_StrS"/>
    <property type="match status" value="1"/>
</dbReference>
<proteinExistence type="inferred from homology"/>
<evidence type="ECO:0000313" key="3">
    <source>
        <dbReference type="Proteomes" id="UP001500399"/>
    </source>
</evidence>
<evidence type="ECO:0000313" key="2">
    <source>
        <dbReference type="EMBL" id="GAA0211544.1"/>
    </source>
</evidence>
<keyword evidence="1" id="KW-0663">Pyridoxal phosphate</keyword>
<evidence type="ECO:0000256" key="1">
    <source>
        <dbReference type="RuleBase" id="RU004508"/>
    </source>
</evidence>
<dbReference type="PANTHER" id="PTHR30244:SF34">
    <property type="entry name" value="DTDP-4-AMINO-4,6-DIDEOXYGALACTOSE TRANSAMINASE"/>
    <property type="match status" value="1"/>
</dbReference>
<name>A0ABP3CNS0_9FIRM</name>
<sequence length="443" mass="49577">MSEQEMRGAILALVREYCEKYHAPTEGFAPGDRLPYAARVYDHEEMENLVESALEFWLTAGHYTEEFERGLAAYLGIKHCSLVNSGSSANLLAFMALTSPLLGERTVRRGDEVITVAAGFPTTVAPIIQYGAVPVFVDVTLPTYNVDVRLLEGARSERTKAVMLAHTLGNPFDLAAVKAFCDRHHLWLVEDNCDALGSQYTMNGKMRYTGTVGDIGTSSFYPPHHMTMGEGGAVYTNDALLHRIVRSLRDWGRDCICASGQDNLCGHRFDRQDGELPRGYDHKYVYSHFGYNLKATDLQAAIGVAQLKKLPSFVERRRHNFARLRAALADMEEFFVLPEATEHAAPSWFGFLLTCREGVRRAEIVRFIEEHGIQTRMLFAGNLTKHPCFDAMRASGEGYRIAGALTQTDRIMNDTFWLGVYPGLTDAKIDYMAQMVRDAVHAQ</sequence>
<dbReference type="Proteomes" id="UP001500399">
    <property type="component" value="Unassembled WGS sequence"/>
</dbReference>
<accession>A0ABP3CNS0</accession>
<dbReference type="RefSeq" id="WP_304987034.1">
    <property type="nucleotide sequence ID" value="NZ_BAAACR010000008.1"/>
</dbReference>
<dbReference type="InterPro" id="IPR015421">
    <property type="entry name" value="PyrdxlP-dep_Trfase_major"/>
</dbReference>
<gene>
    <name evidence="2" type="primary">rfbH</name>
    <name evidence="2" type="ORF">GCM10008919_13560</name>
</gene>
<dbReference type="Gene3D" id="3.40.640.10">
    <property type="entry name" value="Type I PLP-dependent aspartate aminotransferase-like (Major domain)"/>
    <property type="match status" value="1"/>
</dbReference>
<dbReference type="InterPro" id="IPR015422">
    <property type="entry name" value="PyrdxlP-dep_Trfase_small"/>
</dbReference>
<dbReference type="InterPro" id="IPR015424">
    <property type="entry name" value="PyrdxlP-dep_Trfase"/>
</dbReference>
<dbReference type="SUPFAM" id="SSF53383">
    <property type="entry name" value="PLP-dependent transferases"/>
    <property type="match status" value="1"/>
</dbReference>
<comment type="caution">
    <text evidence="2">The sequence shown here is derived from an EMBL/GenBank/DDBJ whole genome shotgun (WGS) entry which is preliminary data.</text>
</comment>
<dbReference type="InterPro" id="IPR000653">
    <property type="entry name" value="DegT/StrS_aminotransferase"/>
</dbReference>
<dbReference type="CDD" id="cd00616">
    <property type="entry name" value="AHBA_syn"/>
    <property type="match status" value="1"/>
</dbReference>
<dbReference type="EMBL" id="BAAACR010000008">
    <property type="protein sequence ID" value="GAA0211544.1"/>
    <property type="molecule type" value="Genomic_DNA"/>
</dbReference>
<organism evidence="2 3">
    <name type="scientific">Selenomonas dianae</name>
    <dbReference type="NCBI Taxonomy" id="135079"/>
    <lineage>
        <taxon>Bacteria</taxon>
        <taxon>Bacillati</taxon>
        <taxon>Bacillota</taxon>
        <taxon>Negativicutes</taxon>
        <taxon>Selenomonadales</taxon>
        <taxon>Selenomonadaceae</taxon>
        <taxon>Selenomonas</taxon>
    </lineage>
</organism>
<comment type="similarity">
    <text evidence="1">Belongs to the DegT/DnrJ/EryC1 family.</text>
</comment>
<dbReference type="Gene3D" id="3.90.1150.10">
    <property type="entry name" value="Aspartate Aminotransferase, domain 1"/>
    <property type="match status" value="1"/>
</dbReference>
<dbReference type="PANTHER" id="PTHR30244">
    <property type="entry name" value="TRANSAMINASE"/>
    <property type="match status" value="1"/>
</dbReference>
<reference evidence="3" key="1">
    <citation type="journal article" date="2019" name="Int. J. Syst. Evol. Microbiol.">
        <title>The Global Catalogue of Microorganisms (GCM) 10K type strain sequencing project: providing services to taxonomists for standard genome sequencing and annotation.</title>
        <authorList>
            <consortium name="The Broad Institute Genomics Platform"/>
            <consortium name="The Broad Institute Genome Sequencing Center for Infectious Disease"/>
            <person name="Wu L."/>
            <person name="Ma J."/>
        </authorList>
    </citation>
    <scope>NUCLEOTIDE SEQUENCE [LARGE SCALE GENOMIC DNA]</scope>
    <source>
        <strain evidence="3">JCM 8542</strain>
    </source>
</reference>
<dbReference type="NCBIfam" id="NF011936">
    <property type="entry name" value="PRK15407.1"/>
    <property type="match status" value="1"/>
</dbReference>